<dbReference type="EMBL" id="LAZR01000439">
    <property type="protein sequence ID" value="KKN68808.1"/>
    <property type="molecule type" value="Genomic_DNA"/>
</dbReference>
<evidence type="ECO:0000313" key="1">
    <source>
        <dbReference type="EMBL" id="KKN68808.1"/>
    </source>
</evidence>
<gene>
    <name evidence="1" type="ORF">LCGC14_0447430</name>
</gene>
<accession>A0A0F9VSV9</accession>
<comment type="caution">
    <text evidence="1">The sequence shown here is derived from an EMBL/GenBank/DDBJ whole genome shotgun (WGS) entry which is preliminary data.</text>
</comment>
<protein>
    <submittedName>
        <fullName evidence="1">Uncharacterized protein</fullName>
    </submittedName>
</protein>
<proteinExistence type="predicted"/>
<reference evidence="1" key="1">
    <citation type="journal article" date="2015" name="Nature">
        <title>Complex archaea that bridge the gap between prokaryotes and eukaryotes.</title>
        <authorList>
            <person name="Spang A."/>
            <person name="Saw J.H."/>
            <person name="Jorgensen S.L."/>
            <person name="Zaremba-Niedzwiedzka K."/>
            <person name="Martijn J."/>
            <person name="Lind A.E."/>
            <person name="van Eijk R."/>
            <person name="Schleper C."/>
            <person name="Guy L."/>
            <person name="Ettema T.J."/>
        </authorList>
    </citation>
    <scope>NUCLEOTIDE SEQUENCE</scope>
</reference>
<dbReference type="AlphaFoldDB" id="A0A0F9VSV9"/>
<organism evidence="1">
    <name type="scientific">marine sediment metagenome</name>
    <dbReference type="NCBI Taxonomy" id="412755"/>
    <lineage>
        <taxon>unclassified sequences</taxon>
        <taxon>metagenomes</taxon>
        <taxon>ecological metagenomes</taxon>
    </lineage>
</organism>
<name>A0A0F9VSV9_9ZZZZ</name>
<sequence>MRCKHCLKDVTQYDPLGYCVQCGVWYKAEGEEIKGVYMRCSTRDDNPEKCNLVVQSQFRGAEELPESREKPIATARMPNIRKADKICASCADKHFV</sequence>